<comment type="function">
    <text evidence="4">Converts adenosine-3',5'-bisphosphate (PAP) to AMP.</text>
</comment>
<dbReference type="PRINTS" id="PR00377">
    <property type="entry name" value="IMPHPHTASES"/>
</dbReference>
<feature type="binding site" evidence="4">
    <location>
        <position position="73"/>
    </location>
    <ligand>
        <name>Mg(2+)</name>
        <dbReference type="ChEBI" id="CHEBI:18420"/>
        <label>1</label>
    </ligand>
</feature>
<comment type="catalytic activity">
    <reaction evidence="1 4">
        <text>adenosine 3',5'-bisphosphate + H2O = AMP + phosphate</text>
        <dbReference type="Rhea" id="RHEA:10040"/>
        <dbReference type="ChEBI" id="CHEBI:15377"/>
        <dbReference type="ChEBI" id="CHEBI:43474"/>
        <dbReference type="ChEBI" id="CHEBI:58343"/>
        <dbReference type="ChEBI" id="CHEBI:456215"/>
        <dbReference type="EC" id="3.1.3.7"/>
    </reaction>
</comment>
<feature type="binding site" evidence="5">
    <location>
        <position position="73"/>
    </location>
    <ligand>
        <name>Mg(2+)</name>
        <dbReference type="ChEBI" id="CHEBI:18420"/>
        <label>1</label>
        <note>catalytic</note>
    </ligand>
</feature>
<feature type="binding site" evidence="5">
    <location>
        <position position="225"/>
    </location>
    <ligand>
        <name>Mg(2+)</name>
        <dbReference type="ChEBI" id="CHEBI:18420"/>
        <label>1</label>
        <note>catalytic</note>
    </ligand>
</feature>
<gene>
    <name evidence="4" type="primary">cysQ</name>
    <name evidence="6" type="ORF">AUP42_02130</name>
</gene>
<dbReference type="PROSITE" id="PS00629">
    <property type="entry name" value="IMP_1"/>
    <property type="match status" value="1"/>
</dbReference>
<evidence type="ECO:0000313" key="6">
    <source>
        <dbReference type="EMBL" id="KZB62875.1"/>
    </source>
</evidence>
<comment type="cofactor">
    <cofactor evidence="4 5">
        <name>Mg(2+)</name>
        <dbReference type="ChEBI" id="CHEBI:18420"/>
    </cofactor>
</comment>
<dbReference type="OrthoDB" id="9785695at2"/>
<feature type="binding site" evidence="5">
    <location>
        <position position="95"/>
    </location>
    <ligand>
        <name>Mg(2+)</name>
        <dbReference type="ChEBI" id="CHEBI:18420"/>
        <label>1</label>
        <note>catalytic</note>
    </ligand>
</feature>
<accession>A0A154L2W5</accession>
<evidence type="ECO:0000313" key="7">
    <source>
        <dbReference type="Proteomes" id="UP000076335"/>
    </source>
</evidence>
<feature type="binding site" evidence="4">
    <location>
        <position position="95"/>
    </location>
    <ligand>
        <name>Mg(2+)</name>
        <dbReference type="ChEBI" id="CHEBI:18420"/>
        <label>2</label>
    </ligand>
</feature>
<keyword evidence="3 4" id="KW-0460">Magnesium</keyword>
<dbReference type="PANTHER" id="PTHR43028:SF5">
    <property type="entry name" value="3'(2'),5'-BISPHOSPHATE NUCLEOTIDASE 1"/>
    <property type="match status" value="1"/>
</dbReference>
<comment type="similarity">
    <text evidence="4">Belongs to the inositol monophosphatase superfamily. CysQ family.</text>
</comment>
<dbReference type="GO" id="GO:0050427">
    <property type="term" value="P:3'-phosphoadenosine 5'-phosphosulfate metabolic process"/>
    <property type="evidence" value="ECO:0007669"/>
    <property type="project" value="TreeGrafter"/>
</dbReference>
<dbReference type="InterPro" id="IPR000760">
    <property type="entry name" value="Inositol_monophosphatase-like"/>
</dbReference>
<dbReference type="Pfam" id="PF00459">
    <property type="entry name" value="Inositol_P"/>
    <property type="match status" value="1"/>
</dbReference>
<keyword evidence="2 4" id="KW-0479">Metal-binding</keyword>
<evidence type="ECO:0000256" key="1">
    <source>
        <dbReference type="ARBA" id="ARBA00001625"/>
    </source>
</evidence>
<proteinExistence type="inferred from homology"/>
<feature type="binding site" evidence="5">
    <location>
        <position position="97"/>
    </location>
    <ligand>
        <name>Mg(2+)</name>
        <dbReference type="ChEBI" id="CHEBI:18420"/>
        <label>1</label>
        <note>catalytic</note>
    </ligand>
</feature>
<dbReference type="CDD" id="cd01638">
    <property type="entry name" value="CysQ"/>
    <property type="match status" value="1"/>
</dbReference>
<feature type="binding site" evidence="5">
    <location>
        <position position="98"/>
    </location>
    <ligand>
        <name>Mg(2+)</name>
        <dbReference type="ChEBI" id="CHEBI:18420"/>
        <label>1</label>
        <note>catalytic</note>
    </ligand>
</feature>
<name>A0A154L2W5_9PROT</name>
<dbReference type="SUPFAM" id="SSF56655">
    <property type="entry name" value="Carbohydrate phosphatase"/>
    <property type="match status" value="1"/>
</dbReference>
<dbReference type="EMBL" id="LPVY01000020">
    <property type="protein sequence ID" value="KZB62875.1"/>
    <property type="molecule type" value="Genomic_DNA"/>
</dbReference>
<dbReference type="GO" id="GO:0008441">
    <property type="term" value="F:3'(2'),5'-bisphosphate nucleotidase activity"/>
    <property type="evidence" value="ECO:0007669"/>
    <property type="project" value="UniProtKB-UniRule"/>
</dbReference>
<dbReference type="Gene3D" id="3.40.190.80">
    <property type="match status" value="1"/>
</dbReference>
<dbReference type="GO" id="GO:0000103">
    <property type="term" value="P:sulfate assimilation"/>
    <property type="evidence" value="ECO:0007669"/>
    <property type="project" value="TreeGrafter"/>
</dbReference>
<organism evidence="6 7">
    <name type="scientific">Thalassospira lucentensis</name>
    <dbReference type="NCBI Taxonomy" id="168935"/>
    <lineage>
        <taxon>Bacteria</taxon>
        <taxon>Pseudomonadati</taxon>
        <taxon>Pseudomonadota</taxon>
        <taxon>Alphaproteobacteria</taxon>
        <taxon>Rhodospirillales</taxon>
        <taxon>Thalassospiraceae</taxon>
        <taxon>Thalassospira</taxon>
    </lineage>
</organism>
<evidence type="ECO:0000256" key="3">
    <source>
        <dbReference type="ARBA" id="ARBA00022842"/>
    </source>
</evidence>
<dbReference type="EC" id="3.1.3.7" evidence="4"/>
<evidence type="ECO:0000256" key="5">
    <source>
        <dbReference type="PIRSR" id="PIRSR600760-2"/>
    </source>
</evidence>
<keyword evidence="4" id="KW-1003">Cell membrane</keyword>
<dbReference type="InterPro" id="IPR050725">
    <property type="entry name" value="CysQ/Inositol_MonoPase"/>
</dbReference>
<dbReference type="AlphaFoldDB" id="A0A154L2W5"/>
<dbReference type="NCBIfam" id="TIGR01331">
    <property type="entry name" value="bisphos_cysQ"/>
    <property type="match status" value="1"/>
</dbReference>
<dbReference type="InterPro" id="IPR006240">
    <property type="entry name" value="CysQ"/>
</dbReference>
<feature type="binding site" evidence="4">
    <location>
        <position position="225"/>
    </location>
    <ligand>
        <name>substrate</name>
    </ligand>
</feature>
<evidence type="ECO:0000256" key="4">
    <source>
        <dbReference type="HAMAP-Rule" id="MF_02095"/>
    </source>
</evidence>
<dbReference type="HAMAP" id="MF_02095">
    <property type="entry name" value="CysQ"/>
    <property type="match status" value="1"/>
</dbReference>
<keyword evidence="4" id="KW-0472">Membrane</keyword>
<evidence type="ECO:0000256" key="2">
    <source>
        <dbReference type="ARBA" id="ARBA00022723"/>
    </source>
</evidence>
<feature type="binding site" evidence="4">
    <location>
        <position position="97"/>
    </location>
    <ligand>
        <name>Mg(2+)</name>
        <dbReference type="ChEBI" id="CHEBI:18420"/>
        <label>1</label>
    </ligand>
</feature>
<dbReference type="PANTHER" id="PTHR43028">
    <property type="entry name" value="3'(2'),5'-BISPHOSPHATE NUCLEOTIDASE 1"/>
    <property type="match status" value="1"/>
</dbReference>
<dbReference type="RefSeq" id="WP_062952368.1">
    <property type="nucleotide sequence ID" value="NZ_LPVY01000020.1"/>
</dbReference>
<sequence>MTIALPADASALENGLIEIARRAGAAMMKIYDTDFEIRSKDDASPVTEADDAAEAVILPGLRALTPDVKIVSEESAAAGDIPDVNGDTDFFWLVDPLDGTKEFIKRNGEFTVNIALIAGGTPVLGVVYAPAIEKLYYGGPDGAKLIEGSGDGNDSTRAITVRDMPEDGVVVVGSRSHGDPDAMKAFLGDLAVKELRPAGSSLKLCLLAEGVADLYPRLGPTMEWDIGAGHAVLVAAGGVVENMDGTRFAYGKADFRNPFFIARSPSVPVTYQS</sequence>
<dbReference type="GO" id="GO:0000287">
    <property type="term" value="F:magnesium ion binding"/>
    <property type="evidence" value="ECO:0007669"/>
    <property type="project" value="UniProtKB-UniRule"/>
</dbReference>
<feature type="binding site" evidence="4">
    <location>
        <position position="98"/>
    </location>
    <ligand>
        <name>Mg(2+)</name>
        <dbReference type="ChEBI" id="CHEBI:18420"/>
        <label>2</label>
    </ligand>
</feature>
<comment type="caution">
    <text evidence="6">The sequence shown here is derived from an EMBL/GenBank/DDBJ whole genome shotgun (WGS) entry which is preliminary data.</text>
</comment>
<reference evidence="6 7" key="1">
    <citation type="submission" date="2015-12" db="EMBL/GenBank/DDBJ databases">
        <title>Genome sequence of Thalassospira lucentensis MCCC 1A02072.</title>
        <authorList>
            <person name="Lu L."/>
            <person name="Lai Q."/>
            <person name="Shao Z."/>
            <person name="Qian P."/>
        </authorList>
    </citation>
    <scope>NUCLEOTIDE SEQUENCE [LARGE SCALE GENOMIC DNA]</scope>
    <source>
        <strain evidence="6 7">MCCC 1A02072</strain>
    </source>
</reference>
<feature type="binding site" evidence="4">
    <location>
        <position position="95"/>
    </location>
    <ligand>
        <name>Mg(2+)</name>
        <dbReference type="ChEBI" id="CHEBI:18420"/>
        <label>1</label>
    </ligand>
</feature>
<dbReference type="Proteomes" id="UP000076335">
    <property type="component" value="Unassembled WGS sequence"/>
</dbReference>
<feature type="binding site" evidence="4">
    <location>
        <begin position="97"/>
        <end position="100"/>
    </location>
    <ligand>
        <name>substrate</name>
    </ligand>
</feature>
<keyword evidence="4" id="KW-0997">Cell inner membrane</keyword>
<dbReference type="InterPro" id="IPR020583">
    <property type="entry name" value="Inositol_monoP_metal-BS"/>
</dbReference>
<dbReference type="Gene3D" id="3.30.540.10">
    <property type="entry name" value="Fructose-1,6-Bisphosphatase, subunit A, domain 1"/>
    <property type="match status" value="1"/>
</dbReference>
<feature type="binding site" evidence="4">
    <location>
        <position position="73"/>
    </location>
    <ligand>
        <name>substrate</name>
    </ligand>
</feature>
<protein>
    <recommendedName>
        <fullName evidence="4">3'(2'),5'-bisphosphate nucleotidase CysQ</fullName>
        <ecNumber evidence="4">3.1.3.7</ecNumber>
    </recommendedName>
    <alternativeName>
        <fullName evidence="4">3'(2'),5-bisphosphonucleoside 3'(2')-phosphohydrolase</fullName>
    </alternativeName>
    <alternativeName>
        <fullName evidence="4">3'-phosphoadenosine 5'-phosphate phosphatase</fullName>
        <shortName evidence="4">PAP phosphatase</shortName>
    </alternativeName>
</protein>
<keyword evidence="4" id="KW-0378">Hydrolase</keyword>
<feature type="binding site" evidence="4">
    <location>
        <position position="225"/>
    </location>
    <ligand>
        <name>Mg(2+)</name>
        <dbReference type="ChEBI" id="CHEBI:18420"/>
        <label>2</label>
    </ligand>
</feature>
<comment type="subcellular location">
    <subcellularLocation>
        <location evidence="4">Cell inner membrane</location>
        <topology evidence="4">Peripheral membrane protein</topology>
        <orientation evidence="4">Cytoplasmic side</orientation>
    </subcellularLocation>
</comment>
<dbReference type="GO" id="GO:0005886">
    <property type="term" value="C:plasma membrane"/>
    <property type="evidence" value="ECO:0007669"/>
    <property type="project" value="UniProtKB-SubCell"/>
</dbReference>